<dbReference type="GO" id="GO:0030170">
    <property type="term" value="F:pyridoxal phosphate binding"/>
    <property type="evidence" value="ECO:0007669"/>
    <property type="project" value="InterPro"/>
</dbReference>
<dbReference type="InterPro" id="IPR015424">
    <property type="entry name" value="PyrdxlP-dep_Trfase"/>
</dbReference>
<evidence type="ECO:0000256" key="3">
    <source>
        <dbReference type="ARBA" id="ARBA00047175"/>
    </source>
</evidence>
<dbReference type="InterPro" id="IPR015421">
    <property type="entry name" value="PyrdxlP-dep_Trfase_major"/>
</dbReference>
<sequence>MSELNLNETRFDTQAIHAGYRRDSDYGALATPIYQTSTFTFPSADYAMKVFSGEIPGYDYTRAGNPTVRVFEEKIAQLEGGEDAVATSSGMGAISSALLGLFQMGDHIVCGSTVYGCTDVVMREILPSLGITATFVDTGDLAAVEAAIQPNTKAIYFETPANPTMQVTDIAAVSALKQSHPGLRVIVDNTFAPPPVQRPLSLGADVVVHSVTKYINGHGDVIGGVVVGTKGDIAQVRSRAMGKICGTPLTPFSAYLIIRGMKTLGLRVRRHCENALALAQYLETCPEVEKVYYPGLPSMGKDYEIARRQMNGLYSGIFSFVLKEGTHGLSAFDAAKKLMDNLKIPAIAVSLGDPDTLIQHPASMTHVKVPKQVREQVGITDGMLRFSVGLEDVEDLKADFAQAFARL</sequence>
<dbReference type="EC" id="4.4.1.2" evidence="3"/>
<dbReference type="Pfam" id="PF01053">
    <property type="entry name" value="Cys_Met_Meta_PP"/>
    <property type="match status" value="1"/>
</dbReference>
<name>A0A9D1WSS6_9FIRM</name>
<comment type="similarity">
    <text evidence="8">Belongs to the trans-sulfuration enzymes family.</text>
</comment>
<reference evidence="9" key="1">
    <citation type="journal article" date="2021" name="PeerJ">
        <title>Extensive microbial diversity within the chicken gut microbiome revealed by metagenomics and culture.</title>
        <authorList>
            <person name="Gilroy R."/>
            <person name="Ravi A."/>
            <person name="Getino M."/>
            <person name="Pursley I."/>
            <person name="Horton D.L."/>
            <person name="Alikhan N.F."/>
            <person name="Baker D."/>
            <person name="Gharbi K."/>
            <person name="Hall N."/>
            <person name="Watson M."/>
            <person name="Adriaenssens E.M."/>
            <person name="Foster-Nyarko E."/>
            <person name="Jarju S."/>
            <person name="Secka A."/>
            <person name="Antonio M."/>
            <person name="Oren A."/>
            <person name="Chaudhuri R.R."/>
            <person name="La Ragione R."/>
            <person name="Hildebrand F."/>
            <person name="Pallen M.J."/>
        </authorList>
    </citation>
    <scope>NUCLEOTIDE SEQUENCE</scope>
    <source>
        <strain evidence="9">CHK188-5543</strain>
    </source>
</reference>
<dbReference type="GO" id="GO:0008483">
    <property type="term" value="F:transaminase activity"/>
    <property type="evidence" value="ECO:0007669"/>
    <property type="project" value="UniProtKB-KW"/>
</dbReference>
<protein>
    <recommendedName>
        <fullName evidence="3">homocysteine desulfhydrase</fullName>
        <ecNumber evidence="3">4.4.1.2</ecNumber>
    </recommendedName>
    <alternativeName>
        <fullName evidence="4">Homocysteine desulfhydrase</fullName>
    </alternativeName>
</protein>
<evidence type="ECO:0000256" key="6">
    <source>
        <dbReference type="ARBA" id="ARBA00052699"/>
    </source>
</evidence>
<dbReference type="PIRSF" id="PIRSF001434">
    <property type="entry name" value="CGS"/>
    <property type="match status" value="1"/>
</dbReference>
<dbReference type="CDD" id="cd00614">
    <property type="entry name" value="CGS_like"/>
    <property type="match status" value="1"/>
</dbReference>
<dbReference type="InterPro" id="IPR000277">
    <property type="entry name" value="Cys/Met-Metab_PyrdxlP-dep_enz"/>
</dbReference>
<dbReference type="Proteomes" id="UP000886800">
    <property type="component" value="Unassembled WGS sequence"/>
</dbReference>
<organism evidence="9 10">
    <name type="scientific">Candidatus Anaerotruncus excrementipullorum</name>
    <dbReference type="NCBI Taxonomy" id="2838465"/>
    <lineage>
        <taxon>Bacteria</taxon>
        <taxon>Bacillati</taxon>
        <taxon>Bacillota</taxon>
        <taxon>Clostridia</taxon>
        <taxon>Eubacteriales</taxon>
        <taxon>Oscillospiraceae</taxon>
        <taxon>Anaerotruncus</taxon>
    </lineage>
</organism>
<dbReference type="AlphaFoldDB" id="A0A9D1WSS6"/>
<evidence type="ECO:0000256" key="2">
    <source>
        <dbReference type="ARBA" id="ARBA00022898"/>
    </source>
</evidence>
<evidence type="ECO:0000256" key="8">
    <source>
        <dbReference type="RuleBase" id="RU362118"/>
    </source>
</evidence>
<evidence type="ECO:0000256" key="1">
    <source>
        <dbReference type="ARBA" id="ARBA00001933"/>
    </source>
</evidence>
<dbReference type="EMBL" id="DXES01000198">
    <property type="protein sequence ID" value="HIX66484.1"/>
    <property type="molecule type" value="Genomic_DNA"/>
</dbReference>
<comment type="caution">
    <text evidence="9">The sequence shown here is derived from an EMBL/GenBank/DDBJ whole genome shotgun (WGS) entry which is preliminary data.</text>
</comment>
<feature type="modified residue" description="N6-(pyridoxal phosphate)lysine" evidence="7">
    <location>
        <position position="213"/>
    </location>
</feature>
<evidence type="ECO:0000313" key="10">
    <source>
        <dbReference type="Proteomes" id="UP000886800"/>
    </source>
</evidence>
<comment type="cofactor">
    <cofactor evidence="1 8">
        <name>pyridoxal 5'-phosphate</name>
        <dbReference type="ChEBI" id="CHEBI:597326"/>
    </cofactor>
</comment>
<dbReference type="FunFam" id="3.40.640.10:FF:000046">
    <property type="entry name" value="Cystathionine gamma-lyase"/>
    <property type="match status" value="1"/>
</dbReference>
<dbReference type="Gene3D" id="3.90.1150.10">
    <property type="entry name" value="Aspartate Aminotransferase, domain 1"/>
    <property type="match status" value="1"/>
</dbReference>
<evidence type="ECO:0000256" key="7">
    <source>
        <dbReference type="PIRSR" id="PIRSR001434-2"/>
    </source>
</evidence>
<evidence type="ECO:0000256" key="4">
    <source>
        <dbReference type="ARBA" id="ARBA00047199"/>
    </source>
</evidence>
<dbReference type="PANTHER" id="PTHR11808">
    <property type="entry name" value="TRANS-SULFURATION ENZYME FAMILY MEMBER"/>
    <property type="match status" value="1"/>
</dbReference>
<reference evidence="9" key="2">
    <citation type="submission" date="2021-04" db="EMBL/GenBank/DDBJ databases">
        <authorList>
            <person name="Gilroy R."/>
        </authorList>
    </citation>
    <scope>NUCLEOTIDE SEQUENCE</scope>
    <source>
        <strain evidence="9">CHK188-5543</strain>
    </source>
</reference>
<accession>A0A9D1WSS6</accession>
<gene>
    <name evidence="9" type="ORF">H9736_09570</name>
</gene>
<proteinExistence type="inferred from homology"/>
<dbReference type="PANTHER" id="PTHR11808:SF80">
    <property type="entry name" value="CYSTATHIONINE GAMMA-LYASE"/>
    <property type="match status" value="1"/>
</dbReference>
<dbReference type="GO" id="GO:0018826">
    <property type="term" value="F:methionine gamma-lyase activity"/>
    <property type="evidence" value="ECO:0007669"/>
    <property type="project" value="UniProtKB-EC"/>
</dbReference>
<dbReference type="SUPFAM" id="SSF53383">
    <property type="entry name" value="PLP-dependent transferases"/>
    <property type="match status" value="1"/>
</dbReference>
<keyword evidence="9" id="KW-0808">Transferase</keyword>
<evidence type="ECO:0000313" key="9">
    <source>
        <dbReference type="EMBL" id="HIX66484.1"/>
    </source>
</evidence>
<keyword evidence="2 7" id="KW-0663">Pyridoxal phosphate</keyword>
<comment type="catalytic activity">
    <reaction evidence="5">
        <text>L-homocysteine + H2O = 2-oxobutanoate + hydrogen sulfide + NH4(+) + H(+)</text>
        <dbReference type="Rhea" id="RHEA:14501"/>
        <dbReference type="ChEBI" id="CHEBI:15377"/>
        <dbReference type="ChEBI" id="CHEBI:15378"/>
        <dbReference type="ChEBI" id="CHEBI:16763"/>
        <dbReference type="ChEBI" id="CHEBI:28938"/>
        <dbReference type="ChEBI" id="CHEBI:29919"/>
        <dbReference type="ChEBI" id="CHEBI:58199"/>
        <dbReference type="EC" id="4.4.1.2"/>
    </reaction>
    <physiologicalReaction direction="left-to-right" evidence="5">
        <dbReference type="Rhea" id="RHEA:14502"/>
    </physiologicalReaction>
</comment>
<dbReference type="GO" id="GO:0047982">
    <property type="term" value="F:homocysteine desulfhydrase activity"/>
    <property type="evidence" value="ECO:0007669"/>
    <property type="project" value="UniProtKB-EC"/>
</dbReference>
<dbReference type="GO" id="GO:0005737">
    <property type="term" value="C:cytoplasm"/>
    <property type="evidence" value="ECO:0007669"/>
    <property type="project" value="TreeGrafter"/>
</dbReference>
<keyword evidence="9" id="KW-0032">Aminotransferase</keyword>
<comment type="catalytic activity">
    <reaction evidence="6">
        <text>L-methionine + H2O = methanethiol + 2-oxobutanoate + NH4(+)</text>
        <dbReference type="Rhea" id="RHEA:23800"/>
        <dbReference type="ChEBI" id="CHEBI:15377"/>
        <dbReference type="ChEBI" id="CHEBI:16007"/>
        <dbReference type="ChEBI" id="CHEBI:16763"/>
        <dbReference type="ChEBI" id="CHEBI:28938"/>
        <dbReference type="ChEBI" id="CHEBI:57844"/>
        <dbReference type="EC" id="4.4.1.11"/>
    </reaction>
    <physiologicalReaction direction="left-to-right" evidence="6">
        <dbReference type="Rhea" id="RHEA:23801"/>
    </physiologicalReaction>
</comment>
<dbReference type="Gene3D" id="3.40.640.10">
    <property type="entry name" value="Type I PLP-dependent aspartate aminotransferase-like (Major domain)"/>
    <property type="match status" value="1"/>
</dbReference>
<dbReference type="InterPro" id="IPR015422">
    <property type="entry name" value="PyrdxlP-dep_Trfase_small"/>
</dbReference>
<dbReference type="GO" id="GO:0019346">
    <property type="term" value="P:transsulfuration"/>
    <property type="evidence" value="ECO:0007669"/>
    <property type="project" value="InterPro"/>
</dbReference>
<evidence type="ECO:0000256" key="5">
    <source>
        <dbReference type="ARBA" id="ARBA00048780"/>
    </source>
</evidence>